<evidence type="ECO:0000256" key="1">
    <source>
        <dbReference type="ARBA" id="ARBA00022763"/>
    </source>
</evidence>
<keyword evidence="6" id="KW-1185">Reference proteome</keyword>
<dbReference type="Gene3D" id="3.40.50.300">
    <property type="entry name" value="P-loop containing nucleotide triphosphate hydrolases"/>
    <property type="match status" value="1"/>
</dbReference>
<dbReference type="SUPFAM" id="SSF52540">
    <property type="entry name" value="P-loop containing nucleoside triphosphate hydrolases"/>
    <property type="match status" value="1"/>
</dbReference>
<dbReference type="EMBL" id="JAFBBO010000001">
    <property type="protein sequence ID" value="MBM7480161.1"/>
    <property type="molecule type" value="Genomic_DNA"/>
</dbReference>
<keyword evidence="3" id="KW-0742">SOS response</keyword>
<dbReference type="Pfam" id="PF13476">
    <property type="entry name" value="AAA_23"/>
    <property type="match status" value="1"/>
</dbReference>
<accession>A0ABS2LIA2</accession>
<reference evidence="5 6" key="1">
    <citation type="submission" date="2021-01" db="EMBL/GenBank/DDBJ databases">
        <title>Sequencing the genomes of 1000 actinobacteria strains.</title>
        <authorList>
            <person name="Klenk H.-P."/>
        </authorList>
    </citation>
    <scope>NUCLEOTIDE SEQUENCE [LARGE SCALE GENOMIC DNA]</scope>
    <source>
        <strain evidence="5 6">DSM 46000</strain>
    </source>
</reference>
<sequence>MRIISLTAENVKRLRAVDITPDGHVQVITGKNGAGKTSVLDAIWLALGGGPAAKGTVRPIRDGETKASVRLDLGDLVVTRTWTESGTTLKVESADGAKFSSPQKMLDDLVGRLSFDPLAFTQLPAKAQRDALLSLVELPFDPADLDRRRARLFDERTEIGRAGVSLKGRLDGLPPVDAPDEEVSSASVLAELRAAQDANREREQIIAAAESAQSAWEQEQLQFEEARARLEAARTHMQAAWIAVKDIPAEVDAVEIEQRLASVDEVNAAVRAKRERRQVMDEHSRVRKEYEAKTDAIAALDQEKADGLAAATFPIEGLGFDMDGVTYQGVPFSQASAAEQIRVSLAMAMALNPKLRVIRILDGSLLDADNLALVAEMATAQDYQVWIERVTDGSGVGIVIEDGEVSR</sequence>
<keyword evidence="2" id="KW-0234">DNA repair</keyword>
<dbReference type="InterPro" id="IPR027417">
    <property type="entry name" value="P-loop_NTPase"/>
</dbReference>
<evidence type="ECO:0000256" key="3">
    <source>
        <dbReference type="ARBA" id="ARBA00023236"/>
    </source>
</evidence>
<keyword evidence="1" id="KW-0227">DNA damage</keyword>
<comment type="caution">
    <text evidence="5">The sequence shown here is derived from an EMBL/GenBank/DDBJ whole genome shotgun (WGS) entry which is preliminary data.</text>
</comment>
<dbReference type="Proteomes" id="UP000698059">
    <property type="component" value="Unassembled WGS sequence"/>
</dbReference>
<feature type="domain" description="Rad50/SbcC-type AAA" evidence="4">
    <location>
        <begin position="5"/>
        <end position="113"/>
    </location>
</feature>
<dbReference type="PANTHER" id="PTHR32182">
    <property type="entry name" value="DNA REPLICATION AND REPAIR PROTEIN RECF"/>
    <property type="match status" value="1"/>
</dbReference>
<evidence type="ECO:0000256" key="2">
    <source>
        <dbReference type="ARBA" id="ARBA00023204"/>
    </source>
</evidence>
<dbReference type="RefSeq" id="WP_205307974.1">
    <property type="nucleotide sequence ID" value="NZ_BAAAVF010000007.1"/>
</dbReference>
<evidence type="ECO:0000313" key="6">
    <source>
        <dbReference type="Proteomes" id="UP000698059"/>
    </source>
</evidence>
<name>A0ABS2LIA2_9CELL</name>
<gene>
    <name evidence="5" type="ORF">JOD49_003081</name>
</gene>
<protein>
    <recommendedName>
        <fullName evidence="4">Rad50/SbcC-type AAA domain-containing protein</fullName>
    </recommendedName>
</protein>
<proteinExistence type="predicted"/>
<organism evidence="5 6">
    <name type="scientific">Oerskovia jenensis</name>
    <dbReference type="NCBI Taxonomy" id="162169"/>
    <lineage>
        <taxon>Bacteria</taxon>
        <taxon>Bacillati</taxon>
        <taxon>Actinomycetota</taxon>
        <taxon>Actinomycetes</taxon>
        <taxon>Micrococcales</taxon>
        <taxon>Cellulomonadaceae</taxon>
        <taxon>Oerskovia</taxon>
    </lineage>
</organism>
<dbReference type="PANTHER" id="PTHR32182:SF0">
    <property type="entry name" value="DNA REPLICATION AND REPAIR PROTEIN RECF"/>
    <property type="match status" value="1"/>
</dbReference>
<dbReference type="InterPro" id="IPR038729">
    <property type="entry name" value="Rad50/SbcC_AAA"/>
</dbReference>
<evidence type="ECO:0000313" key="5">
    <source>
        <dbReference type="EMBL" id="MBM7480161.1"/>
    </source>
</evidence>
<evidence type="ECO:0000259" key="4">
    <source>
        <dbReference type="Pfam" id="PF13476"/>
    </source>
</evidence>